<evidence type="ECO:0008006" key="5">
    <source>
        <dbReference type="Google" id="ProtNLM"/>
    </source>
</evidence>
<comment type="similarity">
    <text evidence="1">Belongs to the RelE toxin family.</text>
</comment>
<accession>A0A2A2GCW1</accession>
<dbReference type="Gene3D" id="3.30.2310.20">
    <property type="entry name" value="RelE-like"/>
    <property type="match status" value="1"/>
</dbReference>
<dbReference type="AlphaFoldDB" id="A0A2A2GCW1"/>
<keyword evidence="4" id="KW-1185">Reference proteome</keyword>
<dbReference type="RefSeq" id="WP_095605334.1">
    <property type="nucleotide sequence ID" value="NZ_NSKE01000002.1"/>
</dbReference>
<dbReference type="OrthoDB" id="5574284at2"/>
<gene>
    <name evidence="3" type="ORF">CK503_03140</name>
</gene>
<proteinExistence type="inferred from homology"/>
<sequence>MVIKWTINAQENIRSIRDYLEGEKVHQDTISEVIGDIINVPARLKEHPKSGRKLPELDQENFREIFHNKYRIIYFLPEETPEIIYILNVIHGRQNIQPFLSHIWQRFLN</sequence>
<evidence type="ECO:0000313" key="3">
    <source>
        <dbReference type="EMBL" id="PAU95208.1"/>
    </source>
</evidence>
<dbReference type="Pfam" id="PF05016">
    <property type="entry name" value="ParE_toxin"/>
    <property type="match status" value="1"/>
</dbReference>
<name>A0A2A2GCW1_9BACT</name>
<comment type="caution">
    <text evidence="3">The sequence shown here is derived from an EMBL/GenBank/DDBJ whole genome shotgun (WGS) entry which is preliminary data.</text>
</comment>
<dbReference type="InterPro" id="IPR051803">
    <property type="entry name" value="TA_system_RelE-like_toxin"/>
</dbReference>
<dbReference type="InterPro" id="IPR007712">
    <property type="entry name" value="RelE/ParE_toxin"/>
</dbReference>
<organism evidence="3 4">
    <name type="scientific">Fodinibius salipaludis</name>
    <dbReference type="NCBI Taxonomy" id="2032627"/>
    <lineage>
        <taxon>Bacteria</taxon>
        <taxon>Pseudomonadati</taxon>
        <taxon>Balneolota</taxon>
        <taxon>Balneolia</taxon>
        <taxon>Balneolales</taxon>
        <taxon>Balneolaceae</taxon>
        <taxon>Fodinibius</taxon>
    </lineage>
</organism>
<dbReference type="InterPro" id="IPR035093">
    <property type="entry name" value="RelE/ParE_toxin_dom_sf"/>
</dbReference>
<dbReference type="PANTHER" id="PTHR33755">
    <property type="entry name" value="TOXIN PARE1-RELATED"/>
    <property type="match status" value="1"/>
</dbReference>
<evidence type="ECO:0000256" key="2">
    <source>
        <dbReference type="ARBA" id="ARBA00022649"/>
    </source>
</evidence>
<dbReference type="EMBL" id="NSKE01000002">
    <property type="protein sequence ID" value="PAU95208.1"/>
    <property type="molecule type" value="Genomic_DNA"/>
</dbReference>
<protein>
    <recommendedName>
        <fullName evidence="5">Plasmid stabilization protein</fullName>
    </recommendedName>
</protein>
<evidence type="ECO:0000313" key="4">
    <source>
        <dbReference type="Proteomes" id="UP000218831"/>
    </source>
</evidence>
<evidence type="ECO:0000256" key="1">
    <source>
        <dbReference type="ARBA" id="ARBA00006226"/>
    </source>
</evidence>
<reference evidence="3 4" key="1">
    <citation type="submission" date="2017-08" db="EMBL/GenBank/DDBJ databases">
        <title>Aliifodinibius alkalisoli sp. nov., isolated from saline alkaline soil.</title>
        <authorList>
            <person name="Liu D."/>
            <person name="Zhang G."/>
        </authorList>
    </citation>
    <scope>NUCLEOTIDE SEQUENCE [LARGE SCALE GENOMIC DNA]</scope>
    <source>
        <strain evidence="3 4">WN023</strain>
    </source>
</reference>
<dbReference type="Proteomes" id="UP000218831">
    <property type="component" value="Unassembled WGS sequence"/>
</dbReference>
<keyword evidence="2" id="KW-1277">Toxin-antitoxin system</keyword>